<keyword evidence="1" id="KW-0732">Signal</keyword>
<feature type="chain" id="PRO_5013393437" evidence="1">
    <location>
        <begin position="21"/>
        <end position="108"/>
    </location>
</feature>
<accession>A0A225DVR8</accession>
<evidence type="ECO:0000256" key="1">
    <source>
        <dbReference type="SAM" id="SignalP"/>
    </source>
</evidence>
<dbReference type="EMBL" id="NIDE01000005">
    <property type="protein sequence ID" value="OWK41726.1"/>
    <property type="molecule type" value="Genomic_DNA"/>
</dbReference>
<organism evidence="2 3">
    <name type="scientific">Fimbriiglobus ruber</name>
    <dbReference type="NCBI Taxonomy" id="1908690"/>
    <lineage>
        <taxon>Bacteria</taxon>
        <taxon>Pseudomonadati</taxon>
        <taxon>Planctomycetota</taxon>
        <taxon>Planctomycetia</taxon>
        <taxon>Gemmatales</taxon>
        <taxon>Gemmataceae</taxon>
        <taxon>Fimbriiglobus</taxon>
    </lineage>
</organism>
<gene>
    <name evidence="2" type="ORF">FRUB_03804</name>
</gene>
<dbReference type="RefSeq" id="WP_088254984.1">
    <property type="nucleotide sequence ID" value="NZ_NIDE01000005.1"/>
</dbReference>
<feature type="signal peptide" evidence="1">
    <location>
        <begin position="1"/>
        <end position="20"/>
    </location>
</feature>
<evidence type="ECO:0000313" key="2">
    <source>
        <dbReference type="EMBL" id="OWK41726.1"/>
    </source>
</evidence>
<evidence type="ECO:0000313" key="3">
    <source>
        <dbReference type="Proteomes" id="UP000214646"/>
    </source>
</evidence>
<dbReference type="Proteomes" id="UP000214646">
    <property type="component" value="Unassembled WGS sequence"/>
</dbReference>
<protein>
    <submittedName>
        <fullName evidence="2">Uncharacterized protein</fullName>
    </submittedName>
</protein>
<keyword evidence="3" id="KW-1185">Reference proteome</keyword>
<name>A0A225DVR8_9BACT</name>
<dbReference type="AlphaFoldDB" id="A0A225DVR8"/>
<comment type="caution">
    <text evidence="2">The sequence shown here is derived from an EMBL/GenBank/DDBJ whole genome shotgun (WGS) entry which is preliminary data.</text>
</comment>
<reference evidence="3" key="1">
    <citation type="submission" date="2017-06" db="EMBL/GenBank/DDBJ databases">
        <title>Genome analysis of Fimbriiglobus ruber SP5, the first member of the order Planctomycetales with confirmed chitinolytic capability.</title>
        <authorList>
            <person name="Ravin N.V."/>
            <person name="Rakitin A.L."/>
            <person name="Ivanova A.A."/>
            <person name="Beletsky A.V."/>
            <person name="Kulichevskaya I.S."/>
            <person name="Mardanov A.V."/>
            <person name="Dedysh S.N."/>
        </authorList>
    </citation>
    <scope>NUCLEOTIDE SEQUENCE [LARGE SCALE GENOMIC DNA]</scope>
    <source>
        <strain evidence="3">SP5</strain>
    </source>
</reference>
<sequence>MRKFALAAVALFATVGLTLAAEGIFKSYKDKVLTVTVDGSDKTFKVDDKTAFKTVGKDGDKDVPNDKGIERLEKMESGGKASGKAKLDVTGDKTATEVKFFGGGKKKN</sequence>
<proteinExistence type="predicted"/>